<evidence type="ECO:0000259" key="1">
    <source>
        <dbReference type="Pfam" id="PF00903"/>
    </source>
</evidence>
<dbReference type="RefSeq" id="WP_142896141.1">
    <property type="nucleotide sequence ID" value="NZ_ML660054.1"/>
</dbReference>
<accession>A0A545TT82</accession>
<evidence type="ECO:0000313" key="2">
    <source>
        <dbReference type="EMBL" id="TQV80428.1"/>
    </source>
</evidence>
<name>A0A545TT82_9PROT</name>
<dbReference type="InterPro" id="IPR004360">
    <property type="entry name" value="Glyas_Fos-R_dOase_dom"/>
</dbReference>
<dbReference type="Pfam" id="PF00903">
    <property type="entry name" value="Glyoxalase"/>
    <property type="match status" value="1"/>
</dbReference>
<dbReference type="Proteomes" id="UP000315252">
    <property type="component" value="Unassembled WGS sequence"/>
</dbReference>
<dbReference type="OrthoDB" id="9791602at2"/>
<proteinExistence type="predicted"/>
<reference evidence="2 3" key="1">
    <citation type="submission" date="2019-06" db="EMBL/GenBank/DDBJ databases">
        <title>Whole genome sequence for Rhodospirillaceae sp. R148.</title>
        <authorList>
            <person name="Wang G."/>
        </authorList>
    </citation>
    <scope>NUCLEOTIDE SEQUENCE [LARGE SCALE GENOMIC DNA]</scope>
    <source>
        <strain evidence="2 3">R148</strain>
    </source>
</reference>
<dbReference type="Gene3D" id="3.10.180.10">
    <property type="entry name" value="2,3-Dihydroxybiphenyl 1,2-Dioxygenase, domain 1"/>
    <property type="match status" value="1"/>
</dbReference>
<dbReference type="SUPFAM" id="SSF54593">
    <property type="entry name" value="Glyoxalase/Bleomycin resistance protein/Dihydroxybiphenyl dioxygenase"/>
    <property type="match status" value="1"/>
</dbReference>
<organism evidence="2 3">
    <name type="scientific">Denitrobaculum tricleocarpae</name>
    <dbReference type="NCBI Taxonomy" id="2591009"/>
    <lineage>
        <taxon>Bacteria</taxon>
        <taxon>Pseudomonadati</taxon>
        <taxon>Pseudomonadota</taxon>
        <taxon>Alphaproteobacteria</taxon>
        <taxon>Rhodospirillales</taxon>
        <taxon>Rhodospirillaceae</taxon>
        <taxon>Denitrobaculum</taxon>
    </lineage>
</organism>
<evidence type="ECO:0000313" key="3">
    <source>
        <dbReference type="Proteomes" id="UP000315252"/>
    </source>
</evidence>
<protein>
    <recommendedName>
        <fullName evidence="1">Glyoxalase/fosfomycin resistance/dioxygenase domain-containing protein</fullName>
    </recommendedName>
</protein>
<keyword evidence="3" id="KW-1185">Reference proteome</keyword>
<dbReference type="InterPro" id="IPR029068">
    <property type="entry name" value="Glyas_Bleomycin-R_OHBP_Dase"/>
</dbReference>
<feature type="domain" description="Glyoxalase/fosfomycin resistance/dioxygenase" evidence="1">
    <location>
        <begin position="6"/>
        <end position="129"/>
    </location>
</feature>
<gene>
    <name evidence="2" type="ORF">FKG95_09610</name>
</gene>
<sequence>MIIPNLLVTDMQRSLAFYRDMLDMTLVMAVSQEREILSGSDAAGAAFAILEWNGGQLMLQTAASLADELSVYNADQTPSASGTIYFRDLHPKDVIDRIPEDQLVKGPTLQWYGMMELYFRDPDGYVICVGTPEGPPPTG</sequence>
<dbReference type="EMBL" id="VHSH01000003">
    <property type="protein sequence ID" value="TQV80428.1"/>
    <property type="molecule type" value="Genomic_DNA"/>
</dbReference>
<dbReference type="AlphaFoldDB" id="A0A545TT82"/>
<comment type="caution">
    <text evidence="2">The sequence shown here is derived from an EMBL/GenBank/DDBJ whole genome shotgun (WGS) entry which is preliminary data.</text>
</comment>